<dbReference type="OrthoDB" id="9797663at2"/>
<dbReference type="RefSeq" id="WP_011587525.1">
    <property type="nucleotide sequence ID" value="NC_008260.1"/>
</dbReference>
<dbReference type="InterPro" id="IPR004360">
    <property type="entry name" value="Glyas_Fos-R_dOase_dom"/>
</dbReference>
<evidence type="ECO:0000259" key="1">
    <source>
        <dbReference type="PROSITE" id="PS51819"/>
    </source>
</evidence>
<dbReference type="HOGENOM" id="CLU_046006_15_3_6"/>
<dbReference type="InterPro" id="IPR029068">
    <property type="entry name" value="Glyas_Bleomycin-R_OHBP_Dase"/>
</dbReference>
<dbReference type="KEGG" id="abo:ABO_0229"/>
<reference evidence="2 3" key="1">
    <citation type="journal article" date="2006" name="Nat. Biotechnol.">
        <title>Genome sequence of the ubiquitous hydrocarbon-degrading marine bacterium Alcanivorax borkumensis.</title>
        <authorList>
            <person name="Schneiker S."/>
            <person name="Martins dos Santos V.A.P."/>
            <person name="Bartels D."/>
            <person name="Bekel T."/>
            <person name="Brecht M."/>
            <person name="Buhrmester J."/>
            <person name="Chernikova T.N."/>
            <person name="Denaro R."/>
            <person name="Ferrer M."/>
            <person name="Gertler C."/>
            <person name="Goesmann A."/>
            <person name="Golyshina O.V."/>
            <person name="Kaminski F."/>
            <person name="Khachane A.N."/>
            <person name="Lang S."/>
            <person name="Linke B."/>
            <person name="McHardy A.C."/>
            <person name="Meyer F."/>
            <person name="Nechitaylo T."/>
            <person name="Puehler A."/>
            <person name="Regenhardt D."/>
            <person name="Rupp O."/>
            <person name="Sabirova J.S."/>
            <person name="Selbitschka W."/>
            <person name="Yakimov M.M."/>
            <person name="Timmis K.N."/>
            <person name="Vorhoelter F.-J."/>
            <person name="Weidner S."/>
            <person name="Kaiser O."/>
            <person name="Golyshin P.N."/>
        </authorList>
    </citation>
    <scope>NUCLEOTIDE SEQUENCE [LARGE SCALE GENOMIC DNA]</scope>
    <source>
        <strain evidence="3">ATCC 700651 / DSM 11573 / NCIMB 13689 / SK2</strain>
    </source>
</reference>
<name>Q0VT43_ALCBS</name>
<dbReference type="AlphaFoldDB" id="Q0VT43"/>
<feature type="domain" description="VOC" evidence="1">
    <location>
        <begin position="5"/>
        <end position="119"/>
    </location>
</feature>
<gene>
    <name evidence="2" type="ordered locus">ABO_0229</name>
</gene>
<evidence type="ECO:0000313" key="3">
    <source>
        <dbReference type="Proteomes" id="UP000008871"/>
    </source>
</evidence>
<dbReference type="EMBL" id="AM286690">
    <property type="protein sequence ID" value="CAL15677.1"/>
    <property type="molecule type" value="Genomic_DNA"/>
</dbReference>
<dbReference type="InterPro" id="IPR037523">
    <property type="entry name" value="VOC_core"/>
</dbReference>
<protein>
    <submittedName>
        <fullName evidence="2">Glyoxalase/bleomycin resistance family protein, putative</fullName>
    </submittedName>
</protein>
<dbReference type="PROSITE" id="PS51819">
    <property type="entry name" value="VOC"/>
    <property type="match status" value="1"/>
</dbReference>
<accession>Q0VT43</accession>
<organism evidence="2 3">
    <name type="scientific">Alcanivorax borkumensis (strain ATCC 700651 / DSM 11573 / NCIMB 13689 / SK2)</name>
    <dbReference type="NCBI Taxonomy" id="393595"/>
    <lineage>
        <taxon>Bacteria</taxon>
        <taxon>Pseudomonadati</taxon>
        <taxon>Pseudomonadota</taxon>
        <taxon>Gammaproteobacteria</taxon>
        <taxon>Oceanospirillales</taxon>
        <taxon>Alcanivoracaceae</taxon>
        <taxon>Alcanivorax</taxon>
    </lineage>
</organism>
<dbReference type="Pfam" id="PF00903">
    <property type="entry name" value="Glyoxalase"/>
    <property type="match status" value="1"/>
</dbReference>
<dbReference type="Proteomes" id="UP000008871">
    <property type="component" value="Chromosome"/>
</dbReference>
<dbReference type="eggNOG" id="COG0346">
    <property type="taxonomic scope" value="Bacteria"/>
</dbReference>
<dbReference type="Gene3D" id="3.10.180.10">
    <property type="entry name" value="2,3-Dihydroxybiphenyl 1,2-Dioxygenase, domain 1"/>
    <property type="match status" value="1"/>
</dbReference>
<keyword evidence="3" id="KW-1185">Reference proteome</keyword>
<dbReference type="SUPFAM" id="SSF54593">
    <property type="entry name" value="Glyoxalase/Bleomycin resistance protein/Dihydroxybiphenyl dioxygenase"/>
    <property type="match status" value="1"/>
</dbReference>
<evidence type="ECO:0000313" key="2">
    <source>
        <dbReference type="EMBL" id="CAL15677.1"/>
    </source>
</evidence>
<sequence>MFEVKATQHVLAVNNVDESERCFLDKLGFSVRFRVDGWSFLSLGSFHIMLGHCPDEISAEATNEHSYFAYVNCVGIDDIYGDYRKRGVDIFQTISNKPWGLREFGVVTPDGHRIMFGEDIGKSFARGL</sequence>
<proteinExistence type="predicted"/>